<dbReference type="AlphaFoldDB" id="A0AA35KET5"/>
<dbReference type="Proteomes" id="UP001178461">
    <property type="component" value="Chromosome 5"/>
</dbReference>
<evidence type="ECO:0000313" key="2">
    <source>
        <dbReference type="Proteomes" id="UP001178461"/>
    </source>
</evidence>
<dbReference type="EMBL" id="OX395130">
    <property type="protein sequence ID" value="CAI5775548.1"/>
    <property type="molecule type" value="Genomic_DNA"/>
</dbReference>
<name>A0AA35KET5_9SAUR</name>
<accession>A0AA35KET5</accession>
<evidence type="ECO:0000313" key="1">
    <source>
        <dbReference type="EMBL" id="CAI5775548.1"/>
    </source>
</evidence>
<sequence>MKINIYIPICQKPVRAQATENYKHRIPVILFNSKDIEKRIRGGQLLKESHGLQDIMIGLITYHSWLLPERITNLRNGKRKRKRKKKLDKKQWSIRSQIGRNSMNKRVGGGETLRHLEDESGSILFINLLPKCLQRNGKTLEILDSFERNGAHRFLRRHGLEPRTMWSSGVQNYVEIAARGKRKLTLLLTLPSCP</sequence>
<keyword evidence="2" id="KW-1185">Reference proteome</keyword>
<proteinExistence type="predicted"/>
<reference evidence="1" key="1">
    <citation type="submission" date="2022-12" db="EMBL/GenBank/DDBJ databases">
        <authorList>
            <person name="Alioto T."/>
            <person name="Alioto T."/>
            <person name="Gomez Garrido J."/>
        </authorList>
    </citation>
    <scope>NUCLEOTIDE SEQUENCE</scope>
</reference>
<protein>
    <submittedName>
        <fullName evidence="1">Uncharacterized protein</fullName>
    </submittedName>
</protein>
<gene>
    <name evidence="1" type="ORF">PODLI_1B021651</name>
</gene>
<organism evidence="1 2">
    <name type="scientific">Podarcis lilfordi</name>
    <name type="common">Lilford's wall lizard</name>
    <dbReference type="NCBI Taxonomy" id="74358"/>
    <lineage>
        <taxon>Eukaryota</taxon>
        <taxon>Metazoa</taxon>
        <taxon>Chordata</taxon>
        <taxon>Craniata</taxon>
        <taxon>Vertebrata</taxon>
        <taxon>Euteleostomi</taxon>
        <taxon>Lepidosauria</taxon>
        <taxon>Squamata</taxon>
        <taxon>Bifurcata</taxon>
        <taxon>Unidentata</taxon>
        <taxon>Episquamata</taxon>
        <taxon>Laterata</taxon>
        <taxon>Lacertibaenia</taxon>
        <taxon>Lacertidae</taxon>
        <taxon>Podarcis</taxon>
    </lineage>
</organism>